<dbReference type="RefSeq" id="WP_226613303.1">
    <property type="nucleotide sequence ID" value="NZ_JAJAQI010000053.1"/>
</dbReference>
<dbReference type="EMBL" id="JAJAQI010000053">
    <property type="protein sequence ID" value="MCB4824800.1"/>
    <property type="molecule type" value="Genomic_DNA"/>
</dbReference>
<feature type="signal peptide" evidence="1">
    <location>
        <begin position="1"/>
        <end position="15"/>
    </location>
</feature>
<proteinExistence type="predicted"/>
<gene>
    <name evidence="3" type="ORF">LHA35_24005</name>
</gene>
<feature type="domain" description="Rap1a immunity protein" evidence="2">
    <location>
        <begin position="31"/>
        <end position="122"/>
    </location>
</feature>
<keyword evidence="1" id="KW-0732">Signal</keyword>
<feature type="chain" id="PRO_5040916053" description="Rap1a immunity protein domain-containing protein" evidence="1">
    <location>
        <begin position="16"/>
        <end position="130"/>
    </location>
</feature>
<organism evidence="3 4">
    <name type="scientific">Roseicella aerolata</name>
    <dbReference type="NCBI Taxonomy" id="2883479"/>
    <lineage>
        <taxon>Bacteria</taxon>
        <taxon>Pseudomonadati</taxon>
        <taxon>Pseudomonadota</taxon>
        <taxon>Alphaproteobacteria</taxon>
        <taxon>Acetobacterales</taxon>
        <taxon>Roseomonadaceae</taxon>
        <taxon>Roseicella</taxon>
    </lineage>
</organism>
<keyword evidence="4" id="KW-1185">Reference proteome</keyword>
<reference evidence="3" key="1">
    <citation type="submission" date="2021-10" db="EMBL/GenBank/DDBJ databases">
        <title>Roseicella aerolatum sp. nov., isolated from aerosols of e-waste dismantling site.</title>
        <authorList>
            <person name="Qin T."/>
        </authorList>
    </citation>
    <scope>NUCLEOTIDE SEQUENCE</scope>
    <source>
        <strain evidence="3">GB24</strain>
    </source>
</reference>
<dbReference type="Pfam" id="PF18602">
    <property type="entry name" value="Rap1a"/>
    <property type="match status" value="1"/>
</dbReference>
<sequence>MRLALLMGAGLTAMAGMPVPSAAQAPARGVTAGTLAEACALEARDLTSATAAGYCRGFMAGAGQYHREISMDRPPIFCLPTPSPTFEAAQASFVAWMRANPQFASEQAVDGLMRWAAATYPCPAASAGRR</sequence>
<accession>A0A9X1LD24</accession>
<protein>
    <recommendedName>
        <fullName evidence="2">Rap1a immunity protein domain-containing protein</fullName>
    </recommendedName>
</protein>
<evidence type="ECO:0000313" key="3">
    <source>
        <dbReference type="EMBL" id="MCB4824800.1"/>
    </source>
</evidence>
<dbReference type="AlphaFoldDB" id="A0A9X1LD24"/>
<evidence type="ECO:0000256" key="1">
    <source>
        <dbReference type="SAM" id="SignalP"/>
    </source>
</evidence>
<evidence type="ECO:0000259" key="2">
    <source>
        <dbReference type="Pfam" id="PF18602"/>
    </source>
</evidence>
<name>A0A9X1LD24_9PROT</name>
<dbReference type="InterPro" id="IPR041238">
    <property type="entry name" value="Rap1a"/>
</dbReference>
<dbReference type="Proteomes" id="UP001139311">
    <property type="component" value="Unassembled WGS sequence"/>
</dbReference>
<evidence type="ECO:0000313" key="4">
    <source>
        <dbReference type="Proteomes" id="UP001139311"/>
    </source>
</evidence>
<comment type="caution">
    <text evidence="3">The sequence shown here is derived from an EMBL/GenBank/DDBJ whole genome shotgun (WGS) entry which is preliminary data.</text>
</comment>